<organism evidence="3 4">
    <name type="scientific">Zymomonas mobilis subsp. pomaceae (strain ATCC 29192 / DSM 22645 / JCM 10191 / CCUG 17912 / NBRC 13757 / NCIMB 11200 / NRRL B-4491 / Barker I)</name>
    <dbReference type="NCBI Taxonomy" id="579138"/>
    <lineage>
        <taxon>Bacteria</taxon>
        <taxon>Pseudomonadati</taxon>
        <taxon>Pseudomonadota</taxon>
        <taxon>Alphaproteobacteria</taxon>
        <taxon>Sphingomonadales</taxon>
        <taxon>Zymomonadaceae</taxon>
        <taxon>Zymomonas</taxon>
    </lineage>
</organism>
<keyword evidence="1" id="KW-0732">Signal</keyword>
<dbReference type="PANTHER" id="PTHR33619:SF3">
    <property type="entry name" value="POLYSACCHARIDE EXPORT PROTEIN GFCE-RELATED"/>
    <property type="match status" value="1"/>
</dbReference>
<dbReference type="Proteomes" id="UP000000491">
    <property type="component" value="Chromosome"/>
</dbReference>
<name>F8EUX2_ZYMMT</name>
<proteinExistence type="predicted"/>
<dbReference type="GO" id="GO:0015159">
    <property type="term" value="F:polysaccharide transmembrane transporter activity"/>
    <property type="evidence" value="ECO:0007669"/>
    <property type="project" value="InterPro"/>
</dbReference>
<dbReference type="InterPro" id="IPR049712">
    <property type="entry name" value="Poly_export"/>
</dbReference>
<dbReference type="Pfam" id="PF02563">
    <property type="entry name" value="Poly_export"/>
    <property type="match status" value="1"/>
</dbReference>
<evidence type="ECO:0000313" key="3">
    <source>
        <dbReference type="EMBL" id="AEI37260.1"/>
    </source>
</evidence>
<reference evidence="3 4" key="1">
    <citation type="journal article" date="2011" name="J. Bacteriol.">
        <title>Genome sequence of the ethanol-producing Zymomonas mobilis subsp. pomaceae lectotype strain ATCC 29192.</title>
        <authorList>
            <person name="Kouvelis V.N."/>
            <person name="Davenport K.W."/>
            <person name="Brettin T.S."/>
            <person name="Bruce D."/>
            <person name="Detter C."/>
            <person name="Han C.S."/>
            <person name="Nolan M."/>
            <person name="Tapia R."/>
            <person name="Damoulaki A."/>
            <person name="Kyrpides N.C."/>
            <person name="Typas M.A."/>
            <person name="Pappas K.M."/>
        </authorList>
    </citation>
    <scope>NUCLEOTIDE SEQUENCE [LARGE SCALE GENOMIC DNA]</scope>
    <source>
        <strain evidence="4">ATCC 29192 / DSM 22645 / JCM 10191 / CCUG 17912 / NBRC 13757 / NCIMB 11200 / NRRL B-4491 / Barker I</strain>
    </source>
</reference>
<dbReference type="HOGENOM" id="CLU_038343_4_0_5"/>
<dbReference type="KEGG" id="zmp:Zymop_0357"/>
<dbReference type="Gene3D" id="3.10.560.10">
    <property type="entry name" value="Outer membrane lipoprotein wza domain like"/>
    <property type="match status" value="2"/>
</dbReference>
<dbReference type="STRING" id="579138.Zymop_0357"/>
<dbReference type="PANTHER" id="PTHR33619">
    <property type="entry name" value="POLYSACCHARIDE EXPORT PROTEIN GFCE-RELATED"/>
    <property type="match status" value="1"/>
</dbReference>
<dbReference type="EMBL" id="CP002865">
    <property type="protein sequence ID" value="AEI37260.1"/>
    <property type="molecule type" value="Genomic_DNA"/>
</dbReference>
<dbReference type="PATRIC" id="fig|579138.3.peg.374"/>
<dbReference type="InterPro" id="IPR003715">
    <property type="entry name" value="Poly_export_N"/>
</dbReference>
<protein>
    <submittedName>
        <fullName evidence="3">Polysaccharide export protein</fullName>
    </submittedName>
</protein>
<feature type="domain" description="Polysaccharide export protein N-terminal" evidence="2">
    <location>
        <begin position="123"/>
        <end position="213"/>
    </location>
</feature>
<evidence type="ECO:0000313" key="4">
    <source>
        <dbReference type="Proteomes" id="UP000000491"/>
    </source>
</evidence>
<dbReference type="eggNOG" id="COG1596">
    <property type="taxonomic scope" value="Bacteria"/>
</dbReference>
<dbReference type="AlphaFoldDB" id="F8EUX2"/>
<evidence type="ECO:0000256" key="1">
    <source>
        <dbReference type="ARBA" id="ARBA00022729"/>
    </source>
</evidence>
<dbReference type="Gene3D" id="3.30.1950.10">
    <property type="entry name" value="wza like domain"/>
    <property type="match status" value="1"/>
</dbReference>
<evidence type="ECO:0000259" key="2">
    <source>
        <dbReference type="Pfam" id="PF02563"/>
    </source>
</evidence>
<gene>
    <name evidence="3" type="ordered locus">Zymop_0357</name>
</gene>
<accession>F8EUX2</accession>
<sequence>MTTSCSSFTRFLSRYAAYLSRSGLILLPLVLAGCNSLPSSGPTAHQLLKGVKPGKNHLNIELVDLNLPSNGMTAVLTADKNSEILDDNISLSSAAERYTKENSNVDSRNLKLRDLTEEGRVDLVGPGDVLRISIYEAGTRLFIGNSNRYGYTGIDPSASGEHFDIVAVDAMGTIKLPYGGRLHVAGLRTIQIQHLIEQAFSTQSQKPQAMVAVLENVANTVYVGGDDATKSGRMPLTLYRERVLDAVSFVGGPRQPVLLADTVIIFSRGNKTIKQRLDHITPESPDNLVLLPGDRIELVRRPRTFSVFGAGSKVDQMGFNNPEVSLAEALARGGGPNDNISDPRAVFLMRFVPDPNAPNKERPVIYKLNMLDPSSYFLAQRFTLRDKDVLYIASAKLTRAIKFANIVNQIFAPLLIARAAAY</sequence>